<protein>
    <recommendedName>
        <fullName evidence="6">CCHC-type domain-containing protein</fullName>
    </recommendedName>
</protein>
<proteinExistence type="predicted"/>
<evidence type="ECO:0000313" key="4">
    <source>
        <dbReference type="EMBL" id="OMO58846.1"/>
    </source>
</evidence>
<accession>A0A1R3GLB3</accession>
<feature type="domain" description="DUF4283" evidence="2">
    <location>
        <begin position="59"/>
        <end position="138"/>
    </location>
</feature>
<evidence type="ECO:0000313" key="5">
    <source>
        <dbReference type="Proteomes" id="UP000188268"/>
    </source>
</evidence>
<dbReference type="STRING" id="210143.A0A1R3GLB3"/>
<dbReference type="Gramene" id="OMO58846">
    <property type="protein sequence ID" value="OMO58846"/>
    <property type="gene ID" value="CCACVL1_25317"/>
</dbReference>
<feature type="region of interest" description="Disordered" evidence="1">
    <location>
        <begin position="324"/>
        <end position="363"/>
    </location>
</feature>
<dbReference type="InterPro" id="IPR025558">
    <property type="entry name" value="DUF4283"/>
</dbReference>
<feature type="region of interest" description="Disordered" evidence="1">
    <location>
        <begin position="534"/>
        <end position="572"/>
    </location>
</feature>
<dbReference type="InterPro" id="IPR025836">
    <property type="entry name" value="Zn_knuckle_CX2CX4HX4C"/>
</dbReference>
<evidence type="ECO:0000259" key="2">
    <source>
        <dbReference type="Pfam" id="PF14111"/>
    </source>
</evidence>
<organism evidence="4 5">
    <name type="scientific">Corchorus capsularis</name>
    <name type="common">Jute</name>
    <dbReference type="NCBI Taxonomy" id="210143"/>
    <lineage>
        <taxon>Eukaryota</taxon>
        <taxon>Viridiplantae</taxon>
        <taxon>Streptophyta</taxon>
        <taxon>Embryophyta</taxon>
        <taxon>Tracheophyta</taxon>
        <taxon>Spermatophyta</taxon>
        <taxon>Magnoliopsida</taxon>
        <taxon>eudicotyledons</taxon>
        <taxon>Gunneridae</taxon>
        <taxon>Pentapetalae</taxon>
        <taxon>rosids</taxon>
        <taxon>malvids</taxon>
        <taxon>Malvales</taxon>
        <taxon>Malvaceae</taxon>
        <taxon>Grewioideae</taxon>
        <taxon>Apeibeae</taxon>
        <taxon>Corchorus</taxon>
    </lineage>
</organism>
<dbReference type="Proteomes" id="UP000188268">
    <property type="component" value="Unassembled WGS sequence"/>
</dbReference>
<dbReference type="PANTHER" id="PTHR31286">
    <property type="entry name" value="GLYCINE-RICH CELL WALL STRUCTURAL PROTEIN 1.8-LIKE"/>
    <property type="match status" value="1"/>
</dbReference>
<evidence type="ECO:0008006" key="6">
    <source>
        <dbReference type="Google" id="ProtNLM"/>
    </source>
</evidence>
<sequence length="572" mass="65478">MNHNYRRREPSWTESSESDSDDSVNQVERQAIINAYRPRAWRGPILQAYESEITDSRILWGHCILAYMFDIRVFSVNYLQTLVRREWHSTGAIQVVGRQGKLYTIFVENEADRDRIVQRGPYAFQGAFFAVDWWRTNSVLRQILPDRVPVWLHLLDLPLEYQVPSIAQRMVSLAGEVIELDWMNVLPRNIRYMRVRIWIDPHKPLVSGTMLQMDDGRLTKITFSYERVCKICLNCGIIGHTTPHCPYDNMDIERMLNELMSKIERRRGTPIFYDTQEVRFTDNIMAYHRRVNRHTTRMTFSRMNDDDQVVPDQELRNHFIPVPMEQPDDDDFHISDVQIPQDSEDSDRPQQFHNHAFSPPPFEVHSAPTRSVMLVEEYCEWRDLVTGRNLLPMDFGTPNPDIAESSQMGALRAAAFTNQVPSSVINTPASDREVIPPLDVSFNVSTNNSLISEVAPDLNAPAALIPTDRTGTLQDIITVHARPVPPTLDEWLLCREKLDENNPIHLQLSAADDIHASSPLSPLLLTTGVNTPLQPTTVVSPQPEPLPHLNQPLNPPLSPTTELLPTSSQPLI</sequence>
<comment type="caution">
    <text evidence="4">The sequence shown here is derived from an EMBL/GenBank/DDBJ whole genome shotgun (WGS) entry which is preliminary data.</text>
</comment>
<dbReference type="AlphaFoldDB" id="A0A1R3GLB3"/>
<feature type="compositionally biased region" description="Low complexity" evidence="1">
    <location>
        <begin position="559"/>
        <end position="572"/>
    </location>
</feature>
<reference evidence="4 5" key="1">
    <citation type="submission" date="2013-09" db="EMBL/GenBank/DDBJ databases">
        <title>Corchorus capsularis genome sequencing.</title>
        <authorList>
            <person name="Alam M."/>
            <person name="Haque M.S."/>
            <person name="Islam M.S."/>
            <person name="Emdad E.M."/>
            <person name="Islam M.M."/>
            <person name="Ahmed B."/>
            <person name="Halim A."/>
            <person name="Hossen Q.M.M."/>
            <person name="Hossain M.Z."/>
            <person name="Ahmed R."/>
            <person name="Khan M.M."/>
            <person name="Islam R."/>
            <person name="Rashid M.M."/>
            <person name="Khan S.A."/>
            <person name="Rahman M.S."/>
            <person name="Alam M."/>
        </authorList>
    </citation>
    <scope>NUCLEOTIDE SEQUENCE [LARGE SCALE GENOMIC DNA]</scope>
    <source>
        <strain evidence="5">cv. CVL-1</strain>
        <tissue evidence="4">Whole seedling</tissue>
    </source>
</reference>
<dbReference type="Pfam" id="PF14392">
    <property type="entry name" value="zf-CCHC_4"/>
    <property type="match status" value="1"/>
</dbReference>
<evidence type="ECO:0000259" key="3">
    <source>
        <dbReference type="Pfam" id="PF14392"/>
    </source>
</evidence>
<keyword evidence="5" id="KW-1185">Reference proteome</keyword>
<dbReference type="PANTHER" id="PTHR31286:SF167">
    <property type="entry name" value="OS09G0268800 PROTEIN"/>
    <property type="match status" value="1"/>
</dbReference>
<evidence type="ECO:0000256" key="1">
    <source>
        <dbReference type="SAM" id="MobiDB-lite"/>
    </source>
</evidence>
<gene>
    <name evidence="4" type="ORF">CCACVL1_25317</name>
</gene>
<feature type="region of interest" description="Disordered" evidence="1">
    <location>
        <begin position="1"/>
        <end position="24"/>
    </location>
</feature>
<dbReference type="EMBL" id="AWWV01014083">
    <property type="protein sequence ID" value="OMO58846.1"/>
    <property type="molecule type" value="Genomic_DNA"/>
</dbReference>
<dbReference type="OrthoDB" id="1690666at2759"/>
<dbReference type="InterPro" id="IPR040256">
    <property type="entry name" value="At4g02000-like"/>
</dbReference>
<name>A0A1R3GLB3_COCAP</name>
<dbReference type="Pfam" id="PF14111">
    <property type="entry name" value="DUF4283"/>
    <property type="match status" value="1"/>
</dbReference>
<dbReference type="OMA" id="NIMAYHR"/>
<feature type="domain" description="Zinc knuckle CX2CX4HX4C" evidence="3">
    <location>
        <begin position="199"/>
        <end position="247"/>
    </location>
</feature>